<protein>
    <submittedName>
        <fullName evidence="1">Uncharacterized protein</fullName>
    </submittedName>
</protein>
<name>A0A937W736_UNCTE</name>
<gene>
    <name evidence="1" type="ORF">FJZ47_23155</name>
</gene>
<comment type="caution">
    <text evidence="1">The sequence shown here is derived from an EMBL/GenBank/DDBJ whole genome shotgun (WGS) entry which is preliminary data.</text>
</comment>
<proteinExistence type="predicted"/>
<sequence length="362" mass="39789">MTCCPNLAWPARGQTGQGNLGIHSQQEHRFICTQCGKTCTATQGPAWYRLRTSAETSSLVVTLRAQGCPRHAMVVACGSDERTVASWLARDGRHGQAVQEHRGAPPRALGQVLAAAIRVTAQGRIVWMALAMRVQTRVGLGGEASEPRDLARRRRPIARVKRCAAPGPCWLGTAGVVSSLRARRETVRAPVHPGHGGRPRRRPWRQGWLAQVVKRDERRRVVETERRMVDGTPARVETLRRRSQGDGVMQTADIARLHATVRARLASLTRRGRALARQTAPCQHGRSLIGTVSHCCTPHARLAPARGKTTPARAAGITDHGWSVHARLSSRVPPPPWTPPKRRGRPSYALKRLIARWCGDHG</sequence>
<dbReference type="EMBL" id="VGLS01001001">
    <property type="protein sequence ID" value="MBM3226674.1"/>
    <property type="molecule type" value="Genomic_DNA"/>
</dbReference>
<dbReference type="Proteomes" id="UP000712673">
    <property type="component" value="Unassembled WGS sequence"/>
</dbReference>
<evidence type="ECO:0000313" key="1">
    <source>
        <dbReference type="EMBL" id="MBM3226674.1"/>
    </source>
</evidence>
<reference evidence="1" key="1">
    <citation type="submission" date="2019-03" db="EMBL/GenBank/DDBJ databases">
        <title>Lake Tanganyika Metagenome-Assembled Genomes (MAGs).</title>
        <authorList>
            <person name="Tran P."/>
        </authorList>
    </citation>
    <scope>NUCLEOTIDE SEQUENCE</scope>
    <source>
        <strain evidence="1">K_DeepCast_65m_m2_066</strain>
    </source>
</reference>
<evidence type="ECO:0000313" key="2">
    <source>
        <dbReference type="Proteomes" id="UP000712673"/>
    </source>
</evidence>
<accession>A0A937W736</accession>
<organism evidence="1 2">
    <name type="scientific">Tectimicrobiota bacterium</name>
    <dbReference type="NCBI Taxonomy" id="2528274"/>
    <lineage>
        <taxon>Bacteria</taxon>
        <taxon>Pseudomonadati</taxon>
        <taxon>Nitrospinota/Tectimicrobiota group</taxon>
        <taxon>Candidatus Tectimicrobiota</taxon>
    </lineage>
</organism>
<dbReference type="AlphaFoldDB" id="A0A937W736"/>